<proteinExistence type="inferred from homology"/>
<dbReference type="InterPro" id="IPR053926">
    <property type="entry name" value="RecX_HTH_1st"/>
</dbReference>
<evidence type="ECO:0000259" key="6">
    <source>
        <dbReference type="Pfam" id="PF02631"/>
    </source>
</evidence>
<evidence type="ECO:0000256" key="3">
    <source>
        <dbReference type="ARBA" id="ARBA00018111"/>
    </source>
</evidence>
<evidence type="ECO:0000259" key="7">
    <source>
        <dbReference type="Pfam" id="PF21981"/>
    </source>
</evidence>
<comment type="subcellular location">
    <subcellularLocation>
        <location evidence="1 5">Cytoplasm</location>
    </subcellularLocation>
</comment>
<dbReference type="OrthoDB" id="5421057at2"/>
<dbReference type="PANTHER" id="PTHR33602">
    <property type="entry name" value="REGULATORY PROTEIN RECX FAMILY PROTEIN"/>
    <property type="match status" value="1"/>
</dbReference>
<dbReference type="InterPro" id="IPR036388">
    <property type="entry name" value="WH-like_DNA-bd_sf"/>
</dbReference>
<evidence type="ECO:0000256" key="2">
    <source>
        <dbReference type="ARBA" id="ARBA00009695"/>
    </source>
</evidence>
<feature type="domain" description="RecX third three-helical" evidence="7">
    <location>
        <begin position="216"/>
        <end position="263"/>
    </location>
</feature>
<dbReference type="GO" id="GO:0006282">
    <property type="term" value="P:regulation of DNA repair"/>
    <property type="evidence" value="ECO:0007669"/>
    <property type="project" value="UniProtKB-UniRule"/>
</dbReference>
<accession>A0A3S0VEA7</accession>
<sequence>MPQITKVTSQKKRKDRYNIYIDDGKGEKYAFSVDEEVLLKFNLKKGKDIDEFDLADIQYYDDIQKAFTYALNYLSHRMRSELEIRSYLKKKEIDDPIIQEAVYKLYNYKYLDDLAFAQAFVRTQINGGNKGPLTIKLELKEKGINEKIIEQALLQYPFEIQEEHARKLAEKSIAKEKGISERALKQKLEQTLLRKGFSMEAITESLQNVSLEKGDDEEWYSLCHQAEKAHRRLQKYTGFEYEQRMKQALFRKGFPIDSIERYLAEKKELS</sequence>
<evidence type="ECO:0000313" key="10">
    <source>
        <dbReference type="Proteomes" id="UP000267430"/>
    </source>
</evidence>
<dbReference type="PANTHER" id="PTHR33602:SF1">
    <property type="entry name" value="REGULATORY PROTEIN RECX FAMILY PROTEIN"/>
    <property type="match status" value="1"/>
</dbReference>
<dbReference type="Gene3D" id="1.10.10.10">
    <property type="entry name" value="Winged helix-like DNA-binding domain superfamily/Winged helix DNA-binding domain"/>
    <property type="match status" value="4"/>
</dbReference>
<evidence type="ECO:0000256" key="4">
    <source>
        <dbReference type="ARBA" id="ARBA00022490"/>
    </source>
</evidence>
<dbReference type="GO" id="GO:0005737">
    <property type="term" value="C:cytoplasm"/>
    <property type="evidence" value="ECO:0007669"/>
    <property type="project" value="UniProtKB-SubCell"/>
</dbReference>
<evidence type="ECO:0000256" key="1">
    <source>
        <dbReference type="ARBA" id="ARBA00004496"/>
    </source>
</evidence>
<dbReference type="RefSeq" id="WP_126867160.1">
    <property type="nucleotide sequence ID" value="NZ_JAUSTX010000023.1"/>
</dbReference>
<dbReference type="NCBIfam" id="NF010733">
    <property type="entry name" value="PRK14135.1"/>
    <property type="match status" value="1"/>
</dbReference>
<gene>
    <name evidence="5 9" type="primary">recX</name>
    <name evidence="9" type="ORF">ELQ35_21145</name>
</gene>
<keyword evidence="4 5" id="KW-0963">Cytoplasm</keyword>
<name>A0A3S0VEA7_9BACI</name>
<keyword evidence="10" id="KW-1185">Reference proteome</keyword>
<dbReference type="InterPro" id="IPR053924">
    <property type="entry name" value="RecX_HTH_2nd"/>
</dbReference>
<protein>
    <recommendedName>
        <fullName evidence="3 5">Regulatory protein RecX</fullName>
    </recommendedName>
</protein>
<comment type="caution">
    <text evidence="9">The sequence shown here is derived from an EMBL/GenBank/DDBJ whole genome shotgun (WGS) entry which is preliminary data.</text>
</comment>
<dbReference type="InterPro" id="IPR053925">
    <property type="entry name" value="RecX_HTH_3rd"/>
</dbReference>
<dbReference type="Pfam" id="PF21982">
    <property type="entry name" value="RecX_HTH1"/>
    <property type="match status" value="1"/>
</dbReference>
<feature type="domain" description="RecX first three-helical" evidence="8">
    <location>
        <begin position="66"/>
        <end position="104"/>
    </location>
</feature>
<comment type="function">
    <text evidence="5">Modulates RecA activity.</text>
</comment>
<dbReference type="Pfam" id="PF02631">
    <property type="entry name" value="RecX_HTH2"/>
    <property type="match status" value="1"/>
</dbReference>
<evidence type="ECO:0000313" key="9">
    <source>
        <dbReference type="EMBL" id="RUQ24868.1"/>
    </source>
</evidence>
<dbReference type="HAMAP" id="MF_01114">
    <property type="entry name" value="RecX"/>
    <property type="match status" value="1"/>
</dbReference>
<dbReference type="AlphaFoldDB" id="A0A3S0VEA7"/>
<reference evidence="9 10" key="1">
    <citation type="submission" date="2018-12" db="EMBL/GenBank/DDBJ databases">
        <title>Bacillus chawlae sp. nov., Bacillus glennii sp. nov., and Bacillus saganii sp. nov. Isolated from the Vehicle Assembly Building at Kennedy Space Center where the Viking Spacecraft were Assembled.</title>
        <authorList>
            <person name="Seuylemezian A."/>
            <person name="Vaishampayan P."/>
        </authorList>
    </citation>
    <scope>NUCLEOTIDE SEQUENCE [LARGE SCALE GENOMIC DNA]</scope>
    <source>
        <strain evidence="9 10">L5</strain>
    </source>
</reference>
<dbReference type="Pfam" id="PF21981">
    <property type="entry name" value="RecX_HTH3"/>
    <property type="match status" value="2"/>
</dbReference>
<organism evidence="9 10">
    <name type="scientific">Peribacillus cavernae</name>
    <dbReference type="NCBI Taxonomy" id="1674310"/>
    <lineage>
        <taxon>Bacteria</taxon>
        <taxon>Bacillati</taxon>
        <taxon>Bacillota</taxon>
        <taxon>Bacilli</taxon>
        <taxon>Bacillales</taxon>
        <taxon>Bacillaceae</taxon>
        <taxon>Peribacillus</taxon>
    </lineage>
</organism>
<dbReference type="InterPro" id="IPR003783">
    <property type="entry name" value="Regulatory_RecX"/>
</dbReference>
<dbReference type="Proteomes" id="UP000267430">
    <property type="component" value="Unassembled WGS sequence"/>
</dbReference>
<feature type="domain" description="RecX second three-helical" evidence="6">
    <location>
        <begin position="112"/>
        <end position="153"/>
    </location>
</feature>
<evidence type="ECO:0000256" key="5">
    <source>
        <dbReference type="HAMAP-Rule" id="MF_01114"/>
    </source>
</evidence>
<feature type="domain" description="RecX third three-helical" evidence="7">
    <location>
        <begin position="162"/>
        <end position="203"/>
    </location>
</feature>
<dbReference type="EMBL" id="RYZZ01000045">
    <property type="protein sequence ID" value="RUQ24868.1"/>
    <property type="molecule type" value="Genomic_DNA"/>
</dbReference>
<comment type="similarity">
    <text evidence="2 5">Belongs to the RecX family.</text>
</comment>
<evidence type="ECO:0000259" key="8">
    <source>
        <dbReference type="Pfam" id="PF21982"/>
    </source>
</evidence>